<dbReference type="VEuPathDB" id="FungiDB:AB675_9255"/>
<dbReference type="InterPro" id="IPR036867">
    <property type="entry name" value="R3H_dom_sf"/>
</dbReference>
<dbReference type="Pfam" id="PF12752">
    <property type="entry name" value="SUZ"/>
    <property type="match status" value="1"/>
</dbReference>
<feature type="compositionally biased region" description="Polar residues" evidence="2">
    <location>
        <begin position="354"/>
        <end position="365"/>
    </location>
</feature>
<evidence type="ECO:0000259" key="4">
    <source>
        <dbReference type="PROSITE" id="PS51673"/>
    </source>
</evidence>
<evidence type="ECO:0000313" key="6">
    <source>
        <dbReference type="Proteomes" id="UP000038010"/>
    </source>
</evidence>
<dbReference type="Proteomes" id="UP000038010">
    <property type="component" value="Unassembled WGS sequence"/>
</dbReference>
<evidence type="ECO:0000259" key="3">
    <source>
        <dbReference type="PROSITE" id="PS51061"/>
    </source>
</evidence>
<feature type="compositionally biased region" description="Low complexity" evidence="2">
    <location>
        <begin position="366"/>
        <end position="376"/>
    </location>
</feature>
<organism evidence="5 6">
    <name type="scientific">Cyphellophora attinorum</name>
    <dbReference type="NCBI Taxonomy" id="1664694"/>
    <lineage>
        <taxon>Eukaryota</taxon>
        <taxon>Fungi</taxon>
        <taxon>Dikarya</taxon>
        <taxon>Ascomycota</taxon>
        <taxon>Pezizomycotina</taxon>
        <taxon>Eurotiomycetes</taxon>
        <taxon>Chaetothyriomycetidae</taxon>
        <taxon>Chaetothyriales</taxon>
        <taxon>Cyphellophoraceae</taxon>
        <taxon>Cyphellophora</taxon>
    </lineage>
</organism>
<feature type="compositionally biased region" description="Low complexity" evidence="2">
    <location>
        <begin position="594"/>
        <end position="604"/>
    </location>
</feature>
<accession>A0A0N1P181</accession>
<dbReference type="PANTHER" id="PTHR15672">
    <property type="entry name" value="CAMP-REGULATED PHOSPHOPROTEIN 21 RELATED R3H DOMAIN CONTAINING PROTEIN"/>
    <property type="match status" value="1"/>
</dbReference>
<proteinExistence type="predicted"/>
<dbReference type="PROSITE" id="PS51673">
    <property type="entry name" value="SUZ"/>
    <property type="match status" value="1"/>
</dbReference>
<dbReference type="EMBL" id="LFJN01000009">
    <property type="protein sequence ID" value="KPI41744.1"/>
    <property type="molecule type" value="Genomic_DNA"/>
</dbReference>
<dbReference type="Pfam" id="PF01424">
    <property type="entry name" value="R3H"/>
    <property type="match status" value="1"/>
</dbReference>
<feature type="compositionally biased region" description="Basic and acidic residues" evidence="2">
    <location>
        <begin position="71"/>
        <end position="83"/>
    </location>
</feature>
<dbReference type="AlphaFoldDB" id="A0A0N1P181"/>
<dbReference type="CDD" id="cd02642">
    <property type="entry name" value="R3H_encore_like"/>
    <property type="match status" value="1"/>
</dbReference>
<name>A0A0N1P181_9EURO</name>
<dbReference type="GO" id="GO:0003676">
    <property type="term" value="F:nucleic acid binding"/>
    <property type="evidence" value="ECO:0007669"/>
    <property type="project" value="UniProtKB-UniRule"/>
</dbReference>
<dbReference type="PROSITE" id="PS51061">
    <property type="entry name" value="R3H"/>
    <property type="match status" value="1"/>
</dbReference>
<dbReference type="Gene3D" id="3.30.1370.50">
    <property type="entry name" value="R3H-like domain"/>
    <property type="match status" value="1"/>
</dbReference>
<dbReference type="OrthoDB" id="278430at2759"/>
<dbReference type="PANTHER" id="PTHR15672:SF8">
    <property type="entry name" value="PROTEIN ENCORE"/>
    <property type="match status" value="1"/>
</dbReference>
<comment type="caution">
    <text evidence="5">The sequence shown here is derived from an EMBL/GenBank/DDBJ whole genome shotgun (WGS) entry which is preliminary data.</text>
</comment>
<dbReference type="InterPro" id="IPR024771">
    <property type="entry name" value="SUZ"/>
</dbReference>
<feature type="compositionally biased region" description="Basic and acidic residues" evidence="2">
    <location>
        <begin position="324"/>
        <end position="339"/>
    </location>
</feature>
<evidence type="ECO:0008006" key="7">
    <source>
        <dbReference type="Google" id="ProtNLM"/>
    </source>
</evidence>
<dbReference type="GO" id="GO:0006012">
    <property type="term" value="P:galactose metabolic process"/>
    <property type="evidence" value="ECO:0007669"/>
    <property type="project" value="TreeGrafter"/>
</dbReference>
<evidence type="ECO:0000256" key="2">
    <source>
        <dbReference type="SAM" id="MobiDB-lite"/>
    </source>
</evidence>
<reference evidence="5 6" key="1">
    <citation type="submission" date="2015-06" db="EMBL/GenBank/DDBJ databases">
        <title>Draft genome of the ant-associated black yeast Phialophora attae CBS 131958.</title>
        <authorList>
            <person name="Moreno L.F."/>
            <person name="Stielow B.J."/>
            <person name="de Hoog S."/>
            <person name="Vicente V.A."/>
            <person name="Weiss V.A."/>
            <person name="de Vries M."/>
            <person name="Cruz L.M."/>
            <person name="Souza E.M."/>
        </authorList>
    </citation>
    <scope>NUCLEOTIDE SEQUENCE [LARGE SCALE GENOMIC DNA]</scope>
    <source>
        <strain evidence="5 6">CBS 131958</strain>
    </source>
</reference>
<feature type="region of interest" description="Disordered" evidence="2">
    <location>
        <begin position="527"/>
        <end position="660"/>
    </location>
</feature>
<dbReference type="STRING" id="1664694.A0A0N1P181"/>
<sequence>MATAGVGTAPTKLSFAKVAALKMPFIPPVKDHAAEGVSDSFEEVRSHLSSSSTKQHSFDTKSVASATTFAMDEKESIRPDDSASVRAVDDEDVHSTVSRPGPFAQEADVILPPLQTILPRPEGGPVNLGARRFQTLINPPRFGDLEIEPVDESRATNAPPRVNPSVTQEEPARPSIVPISPDERLLDALASPKERLQILQLEERVLTFVQKGDQHFLELPPQNSYARLLAYKLADYYGLMHNVTEDGLSVRIFRSAELELPMTLATLAKSIPVGPAPALGPTAVKIMRRAGLNDSTAPSSAASKATSEADHSEEGLTSPTDSTPNRDKSKMTREEREAQYKAVRERIFGDFQELSISESNSTGDNSASMSRSSSSSGKKKNRRQKTPKDDSFEARSAYVPSYGQNHGHMMSSQQYQAAQYVAPAPADSYSSQGPYYGSSMVYGSTPTPAHPGFDTQMSNFHTMDARQQYPNADLGLAFILARTTLSNLSGAAYVPAVHHGAPGAPQNSTQYNYGMTGMHQQQSPWTPNQFGNMLPPPASPTNGTPWGVSSAAFGHGQHMTHQNTGISSPSGGLGGSNNSGQSLFNPQTRSFVPSNSSSRSGSRGNQRKKTSPASPLPFPSRSNFTPQAANTEDTLQKKYGAPANLPKKPPPPRRAPVADY</sequence>
<keyword evidence="1" id="KW-0597">Phosphoprotein</keyword>
<dbReference type="InterPro" id="IPR051937">
    <property type="entry name" value="R3H_domain_containing"/>
</dbReference>
<dbReference type="GeneID" id="28741651"/>
<feature type="domain" description="R3H" evidence="3">
    <location>
        <begin position="195"/>
        <end position="258"/>
    </location>
</feature>
<feature type="domain" description="SUZ" evidence="4">
    <location>
        <begin position="261"/>
        <end position="352"/>
    </location>
</feature>
<feature type="region of interest" description="Disordered" evidence="2">
    <location>
        <begin position="354"/>
        <end position="395"/>
    </location>
</feature>
<feature type="compositionally biased region" description="Low complexity" evidence="2">
    <location>
        <begin position="295"/>
        <end position="306"/>
    </location>
</feature>
<feature type="compositionally biased region" description="Polar residues" evidence="2">
    <location>
        <begin position="620"/>
        <end position="633"/>
    </location>
</feature>
<dbReference type="SUPFAM" id="SSF82708">
    <property type="entry name" value="R3H domain"/>
    <property type="match status" value="1"/>
</dbReference>
<feature type="region of interest" description="Disordered" evidence="2">
    <location>
        <begin position="37"/>
        <end position="100"/>
    </location>
</feature>
<dbReference type="RefSeq" id="XP_018001707.1">
    <property type="nucleotide sequence ID" value="XM_018149771.1"/>
</dbReference>
<feature type="compositionally biased region" description="Polar residues" evidence="2">
    <location>
        <begin position="584"/>
        <end position="593"/>
    </location>
</feature>
<keyword evidence="6" id="KW-1185">Reference proteome</keyword>
<dbReference type="InterPro" id="IPR001374">
    <property type="entry name" value="R3H_dom"/>
</dbReference>
<feature type="region of interest" description="Disordered" evidence="2">
    <location>
        <begin position="293"/>
        <end position="339"/>
    </location>
</feature>
<protein>
    <recommendedName>
        <fullName evidence="7">R3H domain-containing protein 2</fullName>
    </recommendedName>
</protein>
<feature type="region of interest" description="Disordered" evidence="2">
    <location>
        <begin position="153"/>
        <end position="178"/>
    </location>
</feature>
<evidence type="ECO:0000313" key="5">
    <source>
        <dbReference type="EMBL" id="KPI41744.1"/>
    </source>
</evidence>
<evidence type="ECO:0000256" key="1">
    <source>
        <dbReference type="ARBA" id="ARBA00022553"/>
    </source>
</evidence>
<gene>
    <name evidence="5" type="ORF">AB675_9255</name>
</gene>